<dbReference type="AlphaFoldDB" id="A0A7I7PGB8"/>
<feature type="compositionally biased region" description="Polar residues" evidence="1">
    <location>
        <begin position="171"/>
        <end position="182"/>
    </location>
</feature>
<proteinExistence type="predicted"/>
<gene>
    <name evidence="2" type="ORF">MNVI_29000</name>
</gene>
<evidence type="ECO:0000313" key="2">
    <source>
        <dbReference type="EMBL" id="BBY07582.1"/>
    </source>
</evidence>
<dbReference type="KEGG" id="mnv:MNVI_29000"/>
<accession>A0A7I7PGB8</accession>
<sequence>MFVPTVAWVTPVTGSAWPALHNNKERAEWNIHMNTVLYFSPTGLAFETRAFSKADIADLVNDCGLESLTSTDGQFDFWFTPSTQRCQRRPNRSATELLLATTRFTAKTVPLLRGGVVVATHDSDGDLDGLSWQQLDRLVQRSRSLTKRDDRVLNRRIMRDLRRQRRHIAQSAASRQQTSVHGTQPAGPVLMWH</sequence>
<name>A0A7I7PGB8_9MYCO</name>
<feature type="region of interest" description="Disordered" evidence="1">
    <location>
        <begin position="164"/>
        <end position="193"/>
    </location>
</feature>
<reference evidence="2 3" key="1">
    <citation type="journal article" date="2019" name="Emerg. Microbes Infect.">
        <title>Comprehensive subspecies identification of 175 nontuberculous mycobacteria species based on 7547 genomic profiles.</title>
        <authorList>
            <person name="Matsumoto Y."/>
            <person name="Kinjo T."/>
            <person name="Motooka D."/>
            <person name="Nabeya D."/>
            <person name="Jung N."/>
            <person name="Uechi K."/>
            <person name="Horii T."/>
            <person name="Iida T."/>
            <person name="Fujita J."/>
            <person name="Nakamura S."/>
        </authorList>
    </citation>
    <scope>NUCLEOTIDE SEQUENCE [LARGE SCALE GENOMIC DNA]</scope>
    <source>
        <strain evidence="2 3">JCM 16367</strain>
    </source>
</reference>
<evidence type="ECO:0000256" key="1">
    <source>
        <dbReference type="SAM" id="MobiDB-lite"/>
    </source>
</evidence>
<protein>
    <submittedName>
        <fullName evidence="2">Uncharacterized protein</fullName>
    </submittedName>
</protein>
<dbReference type="Proteomes" id="UP000466894">
    <property type="component" value="Chromosome"/>
</dbReference>
<evidence type="ECO:0000313" key="3">
    <source>
        <dbReference type="Proteomes" id="UP000466894"/>
    </source>
</evidence>
<dbReference type="EMBL" id="AP022583">
    <property type="protein sequence ID" value="BBY07582.1"/>
    <property type="molecule type" value="Genomic_DNA"/>
</dbReference>
<organism evidence="2 3">
    <name type="scientific">Mycobacterium noviomagense</name>
    <dbReference type="NCBI Taxonomy" id="459858"/>
    <lineage>
        <taxon>Bacteria</taxon>
        <taxon>Bacillati</taxon>
        <taxon>Actinomycetota</taxon>
        <taxon>Actinomycetes</taxon>
        <taxon>Mycobacteriales</taxon>
        <taxon>Mycobacteriaceae</taxon>
        <taxon>Mycobacterium</taxon>
    </lineage>
</organism>